<dbReference type="EMBL" id="CP001349">
    <property type="protein sequence ID" value="ACL57883.1"/>
    <property type="molecule type" value="Genomic_DNA"/>
</dbReference>
<organism evidence="1 2">
    <name type="scientific">Methylobacterium nodulans (strain LMG 21967 / CNCM I-2342 / ORS 2060)</name>
    <dbReference type="NCBI Taxonomy" id="460265"/>
    <lineage>
        <taxon>Bacteria</taxon>
        <taxon>Pseudomonadati</taxon>
        <taxon>Pseudomonadota</taxon>
        <taxon>Alphaproteobacteria</taxon>
        <taxon>Hyphomicrobiales</taxon>
        <taxon>Methylobacteriaceae</taxon>
        <taxon>Methylobacterium</taxon>
    </lineage>
</organism>
<name>B8IH08_METNO</name>
<dbReference type="RefSeq" id="WP_015929558.1">
    <property type="nucleotide sequence ID" value="NC_011894.1"/>
</dbReference>
<protein>
    <submittedName>
        <fullName evidence="1">Uncharacterized protein</fullName>
    </submittedName>
</protein>
<reference evidence="1 2" key="1">
    <citation type="submission" date="2009-01" db="EMBL/GenBank/DDBJ databases">
        <title>Complete sequence of chromosome of Methylobacterium nodulans ORS 2060.</title>
        <authorList>
            <consortium name="US DOE Joint Genome Institute"/>
            <person name="Lucas S."/>
            <person name="Copeland A."/>
            <person name="Lapidus A."/>
            <person name="Glavina del Rio T."/>
            <person name="Dalin E."/>
            <person name="Tice H."/>
            <person name="Bruce D."/>
            <person name="Goodwin L."/>
            <person name="Pitluck S."/>
            <person name="Sims D."/>
            <person name="Brettin T."/>
            <person name="Detter J.C."/>
            <person name="Han C."/>
            <person name="Larimer F."/>
            <person name="Land M."/>
            <person name="Hauser L."/>
            <person name="Kyrpides N."/>
            <person name="Ivanova N."/>
            <person name="Marx C.J."/>
            <person name="Richardson P."/>
        </authorList>
    </citation>
    <scope>NUCLEOTIDE SEQUENCE [LARGE SCALE GENOMIC DNA]</scope>
    <source>
        <strain evidence="2">LMG 21967 / CNCM I-2342 / ORS 2060</strain>
    </source>
</reference>
<dbReference type="STRING" id="460265.Mnod_2932"/>
<dbReference type="HOGENOM" id="CLU_1756729_0_0_5"/>
<gene>
    <name evidence="1" type="ordered locus">Mnod_2932</name>
</gene>
<evidence type="ECO:0000313" key="1">
    <source>
        <dbReference type="EMBL" id="ACL57883.1"/>
    </source>
</evidence>
<evidence type="ECO:0000313" key="2">
    <source>
        <dbReference type="Proteomes" id="UP000008207"/>
    </source>
</evidence>
<dbReference type="AlphaFoldDB" id="B8IH08"/>
<proteinExistence type="predicted"/>
<keyword evidence="2" id="KW-1185">Reference proteome</keyword>
<dbReference type="OrthoDB" id="8006203at2"/>
<accession>B8IH08</accession>
<sequence length="148" mass="16122">MSVDPARAAYEARFADMTLGPRGAAPAWEDLGPEGRAVWQRVAEAARPGQLAVAEHKKLVAATEAAFAALRTEHQEVLCDLGDRVDEIVRLREALKPFVEYGRYALVDGFEGEIGEVIVDGLRRSITMQDLRRAAEVYGAASVQEGGR</sequence>
<dbReference type="Proteomes" id="UP000008207">
    <property type="component" value="Chromosome"/>
</dbReference>
<dbReference type="KEGG" id="mno:Mnod_2932"/>